<keyword evidence="5" id="KW-0779">Telomere</keyword>
<name>A0A8C4Q366_EPTBU</name>
<dbReference type="Ensembl" id="ENSEBUT00000009847.1">
    <property type="protein sequence ID" value="ENSEBUP00000009325.1"/>
    <property type="gene ID" value="ENSEBUG00000006013.1"/>
</dbReference>
<reference evidence="9" key="1">
    <citation type="submission" date="2025-08" db="UniProtKB">
        <authorList>
            <consortium name="Ensembl"/>
        </authorList>
    </citation>
    <scope>IDENTIFICATION</scope>
</reference>
<evidence type="ECO:0000256" key="4">
    <source>
        <dbReference type="ARBA" id="ARBA00022454"/>
    </source>
</evidence>
<comment type="subcellular location">
    <subcellularLocation>
        <location evidence="2">Chromosome</location>
        <location evidence="2">Telomere</location>
    </subcellularLocation>
    <subcellularLocation>
        <location evidence="1">Nucleus</location>
    </subcellularLocation>
</comment>
<evidence type="ECO:0000256" key="5">
    <source>
        <dbReference type="ARBA" id="ARBA00022895"/>
    </source>
</evidence>
<dbReference type="Proteomes" id="UP000694388">
    <property type="component" value="Unplaced"/>
</dbReference>
<dbReference type="InterPro" id="IPR040260">
    <property type="entry name" value="RFA2-like"/>
</dbReference>
<dbReference type="GeneTree" id="ENSGT00390000000909"/>
<dbReference type="AlphaFoldDB" id="A0A8C4Q366"/>
<reference evidence="9" key="2">
    <citation type="submission" date="2025-09" db="UniProtKB">
        <authorList>
            <consortium name="Ensembl"/>
        </authorList>
    </citation>
    <scope>IDENTIFICATION</scope>
</reference>
<evidence type="ECO:0000256" key="7">
    <source>
        <dbReference type="ARBA" id="ARBA00023242"/>
    </source>
</evidence>
<evidence type="ECO:0000313" key="9">
    <source>
        <dbReference type="Ensembl" id="ENSEBUP00000009325.1"/>
    </source>
</evidence>
<keyword evidence="6" id="KW-0238">DNA-binding</keyword>
<dbReference type="PANTHER" id="PTHR13989">
    <property type="entry name" value="REPLICATION PROTEIN A-RELATED"/>
    <property type="match status" value="1"/>
</dbReference>
<evidence type="ECO:0000256" key="8">
    <source>
        <dbReference type="ARBA" id="ARBA00030039"/>
    </source>
</evidence>
<evidence type="ECO:0000256" key="3">
    <source>
        <dbReference type="ARBA" id="ARBA00017411"/>
    </source>
</evidence>
<keyword evidence="7" id="KW-0539">Nucleus</keyword>
<accession>A0A8C4Q366</accession>
<protein>
    <recommendedName>
        <fullName evidence="3">CST complex subunit STN1</fullName>
    </recommendedName>
    <alternativeName>
        <fullName evidence="8">Suppressor of cdc thirteen homolog</fullName>
    </alternativeName>
</protein>
<evidence type="ECO:0000313" key="10">
    <source>
        <dbReference type="Proteomes" id="UP000694388"/>
    </source>
</evidence>
<evidence type="ECO:0000256" key="6">
    <source>
        <dbReference type="ARBA" id="ARBA00023125"/>
    </source>
</evidence>
<keyword evidence="10" id="KW-1185">Reference proteome</keyword>
<proteinExistence type="predicted"/>
<dbReference type="Gene3D" id="2.40.50.140">
    <property type="entry name" value="Nucleic acid-binding proteins"/>
    <property type="match status" value="1"/>
</dbReference>
<dbReference type="PANTHER" id="PTHR13989:SF33">
    <property type="entry name" value="CST COMPLEX SUBUNIT STN1"/>
    <property type="match status" value="1"/>
</dbReference>
<sequence>MDVYGSNEVKVCDWGLDPIHRCHVRFFIADVLRLVPSITVSGVYFYNNRPVTCVELLGTIVKVKEREKSFCVSVDDGTGVIPCICWKPTRSFQRSDDLAPNSPALEVLWGAASRGQAWDTEEYSKEVKVELPTLGLQARVRGRIQEFRNQREIFATNYAFLVDPLLSLQVCHMLELPCLYRDVYDQPFNPSLKPQN</sequence>
<dbReference type="GO" id="GO:0005634">
    <property type="term" value="C:nucleus"/>
    <property type="evidence" value="ECO:0007669"/>
    <property type="project" value="UniProtKB-SubCell"/>
</dbReference>
<evidence type="ECO:0000256" key="2">
    <source>
        <dbReference type="ARBA" id="ARBA00004574"/>
    </source>
</evidence>
<keyword evidence="4" id="KW-0158">Chromosome</keyword>
<dbReference type="GO" id="GO:0003677">
    <property type="term" value="F:DNA binding"/>
    <property type="evidence" value="ECO:0007669"/>
    <property type="project" value="UniProtKB-KW"/>
</dbReference>
<dbReference type="InterPro" id="IPR012340">
    <property type="entry name" value="NA-bd_OB-fold"/>
</dbReference>
<dbReference type="OMA" id="CHMLELP"/>
<evidence type="ECO:0000256" key="1">
    <source>
        <dbReference type="ARBA" id="ARBA00004123"/>
    </source>
</evidence>
<dbReference type="GO" id="GO:0000781">
    <property type="term" value="C:chromosome, telomeric region"/>
    <property type="evidence" value="ECO:0007669"/>
    <property type="project" value="UniProtKB-SubCell"/>
</dbReference>
<dbReference type="SUPFAM" id="SSF50249">
    <property type="entry name" value="Nucleic acid-binding proteins"/>
    <property type="match status" value="1"/>
</dbReference>
<organism evidence="9 10">
    <name type="scientific">Eptatretus burgeri</name>
    <name type="common">Inshore hagfish</name>
    <dbReference type="NCBI Taxonomy" id="7764"/>
    <lineage>
        <taxon>Eukaryota</taxon>
        <taxon>Metazoa</taxon>
        <taxon>Chordata</taxon>
        <taxon>Craniata</taxon>
        <taxon>Vertebrata</taxon>
        <taxon>Cyclostomata</taxon>
        <taxon>Myxini</taxon>
        <taxon>Myxiniformes</taxon>
        <taxon>Myxinidae</taxon>
        <taxon>Eptatretinae</taxon>
        <taxon>Eptatretus</taxon>
    </lineage>
</organism>